<dbReference type="Proteomes" id="UP000002028">
    <property type="component" value="Chromosome"/>
</dbReference>
<dbReference type="Pfam" id="PF03412">
    <property type="entry name" value="Peptidase_C39"/>
    <property type="match status" value="1"/>
</dbReference>
<dbReference type="GO" id="GO:0016020">
    <property type="term" value="C:membrane"/>
    <property type="evidence" value="ECO:0007669"/>
    <property type="project" value="InterPro"/>
</dbReference>
<proteinExistence type="predicted"/>
<protein>
    <submittedName>
        <fullName evidence="2">Peptidase C39 bacteriocin processing</fullName>
    </submittedName>
</protein>
<dbReference type="GO" id="GO:0008233">
    <property type="term" value="F:peptidase activity"/>
    <property type="evidence" value="ECO:0007669"/>
    <property type="project" value="InterPro"/>
</dbReference>
<organism evidence="2 3">
    <name type="scientific">Spirosoma linguale (strain ATCC 33905 / DSM 74 / LMG 10896 / Claus 1)</name>
    <dbReference type="NCBI Taxonomy" id="504472"/>
    <lineage>
        <taxon>Bacteria</taxon>
        <taxon>Pseudomonadati</taxon>
        <taxon>Bacteroidota</taxon>
        <taxon>Cytophagia</taxon>
        <taxon>Cytophagales</taxon>
        <taxon>Cytophagaceae</taxon>
        <taxon>Spirosoma</taxon>
    </lineage>
</organism>
<reference evidence="2 3" key="1">
    <citation type="journal article" date="2010" name="Stand. Genomic Sci.">
        <title>Complete genome sequence of Spirosoma linguale type strain (1).</title>
        <authorList>
            <person name="Lail K."/>
            <person name="Sikorski J."/>
            <person name="Saunders E."/>
            <person name="Lapidus A."/>
            <person name="Glavina Del Rio T."/>
            <person name="Copeland A."/>
            <person name="Tice H."/>
            <person name="Cheng J.-F."/>
            <person name="Lucas S."/>
            <person name="Nolan M."/>
            <person name="Bruce D."/>
            <person name="Goodwin L."/>
            <person name="Pitluck S."/>
            <person name="Ivanova N."/>
            <person name="Mavromatis K."/>
            <person name="Ovchinnikova G."/>
            <person name="Pati A."/>
            <person name="Chen A."/>
            <person name="Palaniappan K."/>
            <person name="Land M."/>
            <person name="Hauser L."/>
            <person name="Chang Y.-J."/>
            <person name="Jeffries C.D."/>
            <person name="Chain P."/>
            <person name="Brettin T."/>
            <person name="Detter J.C."/>
            <person name="Schuetze A."/>
            <person name="Rohde M."/>
            <person name="Tindall B.J."/>
            <person name="Goeker M."/>
            <person name="Bristow J."/>
            <person name="Eisen J.A."/>
            <person name="Markowitz V."/>
            <person name="Hugenholtz P."/>
            <person name="Kyrpides N.C."/>
            <person name="Klenk H.-P."/>
            <person name="Chen F."/>
        </authorList>
    </citation>
    <scope>NUCLEOTIDE SEQUENCE [LARGE SCALE GENOMIC DNA]</scope>
    <source>
        <strain evidence="3">ATCC 33905 / DSM 74 / LMG 10896 / Claus 1</strain>
    </source>
</reference>
<evidence type="ECO:0000259" key="1">
    <source>
        <dbReference type="PROSITE" id="PS50990"/>
    </source>
</evidence>
<dbReference type="EMBL" id="CP001769">
    <property type="protein sequence ID" value="ADB36836.1"/>
    <property type="molecule type" value="Genomic_DNA"/>
</dbReference>
<dbReference type="HOGENOM" id="CLU_1561912_0_0_10"/>
<keyword evidence="3" id="KW-1185">Reference proteome</keyword>
<dbReference type="RefSeq" id="WP_012925388.1">
    <property type="nucleotide sequence ID" value="NC_013730.1"/>
</dbReference>
<sequence>MAFFDTFFTPTDENASASLYALLKRLRVKVTRATVRESLEQHPDFPSLLSLSDVLNDWQVESMGLQLNTVEQLRELTLPFIAHLRKNNGWYVLVTALQGDTITYTDNEQGRRAESLTDFEKNWSGVVLLAEYRPAEFDPAEKNQQAGEVDYAEKHKLELLENLRGPFVLAG</sequence>
<feature type="domain" description="Peptidase C39" evidence="1">
    <location>
        <begin position="10"/>
        <end position="130"/>
    </location>
</feature>
<dbReference type="Gene3D" id="3.90.70.10">
    <property type="entry name" value="Cysteine proteinases"/>
    <property type="match status" value="1"/>
</dbReference>
<evidence type="ECO:0000313" key="3">
    <source>
        <dbReference type="Proteomes" id="UP000002028"/>
    </source>
</evidence>
<name>D2QH70_SPILD</name>
<dbReference type="GO" id="GO:0006508">
    <property type="term" value="P:proteolysis"/>
    <property type="evidence" value="ECO:0007669"/>
    <property type="project" value="InterPro"/>
</dbReference>
<dbReference type="KEGG" id="sli:Slin_0773"/>
<evidence type="ECO:0000313" key="2">
    <source>
        <dbReference type="EMBL" id="ADB36836.1"/>
    </source>
</evidence>
<dbReference type="STRING" id="504472.Slin_0773"/>
<dbReference type="GO" id="GO:0005524">
    <property type="term" value="F:ATP binding"/>
    <property type="evidence" value="ECO:0007669"/>
    <property type="project" value="InterPro"/>
</dbReference>
<dbReference type="InterPro" id="IPR005074">
    <property type="entry name" value="Peptidase_C39"/>
</dbReference>
<dbReference type="AlphaFoldDB" id="D2QH70"/>
<dbReference type="eggNOG" id="COG3271">
    <property type="taxonomic scope" value="Bacteria"/>
</dbReference>
<accession>D2QH70</accession>
<dbReference type="PROSITE" id="PS50990">
    <property type="entry name" value="PEPTIDASE_C39"/>
    <property type="match status" value="1"/>
</dbReference>
<gene>
    <name evidence="2" type="ordered locus">Slin_0773</name>
</gene>